<reference evidence="1 2" key="1">
    <citation type="submission" date="2015-01" db="EMBL/GenBank/DDBJ databases">
        <title>Draft genome sequence of Pedobacter sp. NL19 isolated from sludge of an effluent treatment pond in an abandoned uranium mine.</title>
        <authorList>
            <person name="Santos T."/>
            <person name="Caetano T."/>
            <person name="Covas C."/>
            <person name="Cruz A."/>
            <person name="Mendo S."/>
        </authorList>
    </citation>
    <scope>NUCLEOTIDE SEQUENCE [LARGE SCALE GENOMIC DNA]</scope>
    <source>
        <strain evidence="1 2">NL19</strain>
    </source>
</reference>
<keyword evidence="2" id="KW-1185">Reference proteome</keyword>
<evidence type="ECO:0000313" key="2">
    <source>
        <dbReference type="Proteomes" id="UP000032049"/>
    </source>
</evidence>
<dbReference type="Proteomes" id="UP000032049">
    <property type="component" value="Unassembled WGS sequence"/>
</dbReference>
<name>A0A0D0F1E3_9SPHI</name>
<organism evidence="1 2">
    <name type="scientific">Pedobacter lusitanus</name>
    <dbReference type="NCBI Taxonomy" id="1503925"/>
    <lineage>
        <taxon>Bacteria</taxon>
        <taxon>Pseudomonadati</taxon>
        <taxon>Bacteroidota</taxon>
        <taxon>Sphingobacteriia</taxon>
        <taxon>Sphingobacteriales</taxon>
        <taxon>Sphingobacteriaceae</taxon>
        <taxon>Pedobacter</taxon>
    </lineage>
</organism>
<evidence type="ECO:0000313" key="1">
    <source>
        <dbReference type="EMBL" id="KIO75458.1"/>
    </source>
</evidence>
<gene>
    <name evidence="1" type="ORF">TH53_20495</name>
</gene>
<dbReference type="AlphaFoldDB" id="A0A0D0F1E3"/>
<sequence length="62" mass="7351">MLYRFKIRPLKLNHYSFLKKIIDNISNKNAQINKISCLVMLRNQIMARFLQLSTGIKLNNDL</sequence>
<comment type="caution">
    <text evidence="1">The sequence shown here is derived from an EMBL/GenBank/DDBJ whole genome shotgun (WGS) entry which is preliminary data.</text>
</comment>
<proteinExistence type="predicted"/>
<protein>
    <submittedName>
        <fullName evidence="1">Uncharacterized protein</fullName>
    </submittedName>
</protein>
<dbReference type="EMBL" id="JXRA01000099">
    <property type="protein sequence ID" value="KIO75458.1"/>
    <property type="molecule type" value="Genomic_DNA"/>
</dbReference>
<accession>A0A0D0F1E3</accession>